<feature type="compositionally biased region" description="Basic and acidic residues" evidence="1">
    <location>
        <begin position="402"/>
        <end position="411"/>
    </location>
</feature>
<feature type="compositionally biased region" description="Polar residues" evidence="1">
    <location>
        <begin position="571"/>
        <end position="581"/>
    </location>
</feature>
<feature type="region of interest" description="Disordered" evidence="1">
    <location>
        <begin position="657"/>
        <end position="729"/>
    </location>
</feature>
<feature type="compositionally biased region" description="Polar residues" evidence="1">
    <location>
        <begin position="1230"/>
        <end position="1242"/>
    </location>
</feature>
<name>A0A3Q3BGU9_KRYMA</name>
<feature type="compositionally biased region" description="Polar residues" evidence="1">
    <location>
        <begin position="552"/>
        <end position="563"/>
    </location>
</feature>
<dbReference type="PANTHER" id="PTHR14931">
    <property type="entry name" value="GENE 340-RELATED"/>
    <property type="match status" value="1"/>
</dbReference>
<feature type="compositionally biased region" description="Low complexity" evidence="1">
    <location>
        <begin position="489"/>
        <end position="502"/>
    </location>
</feature>
<feature type="region of interest" description="Disordered" evidence="1">
    <location>
        <begin position="277"/>
        <end position="621"/>
    </location>
</feature>
<evidence type="ECO:0000313" key="2">
    <source>
        <dbReference type="Ensembl" id="ENSKMAP00000028636.1"/>
    </source>
</evidence>
<feature type="compositionally biased region" description="Acidic residues" evidence="1">
    <location>
        <begin position="314"/>
        <end position="328"/>
    </location>
</feature>
<feature type="compositionally biased region" description="Basic and acidic residues" evidence="1">
    <location>
        <begin position="366"/>
        <end position="376"/>
    </location>
</feature>
<feature type="region of interest" description="Disordered" evidence="1">
    <location>
        <begin position="940"/>
        <end position="961"/>
    </location>
</feature>
<feature type="compositionally biased region" description="Polar residues" evidence="1">
    <location>
        <begin position="341"/>
        <end position="353"/>
    </location>
</feature>
<dbReference type="InterPro" id="IPR028104">
    <property type="entry name" value="DUF4553"/>
</dbReference>
<feature type="compositionally biased region" description="Low complexity" evidence="1">
    <location>
        <begin position="218"/>
        <end position="237"/>
    </location>
</feature>
<dbReference type="STRING" id="37003.ENSKMAP00000028636"/>
<reference evidence="2" key="1">
    <citation type="submission" date="2025-08" db="UniProtKB">
        <authorList>
            <consortium name="Ensembl"/>
        </authorList>
    </citation>
    <scope>IDENTIFICATION</scope>
</reference>
<feature type="region of interest" description="Disordered" evidence="1">
    <location>
        <begin position="776"/>
        <end position="822"/>
    </location>
</feature>
<reference evidence="2" key="2">
    <citation type="submission" date="2025-09" db="UniProtKB">
        <authorList>
            <consortium name="Ensembl"/>
        </authorList>
    </citation>
    <scope>IDENTIFICATION</scope>
</reference>
<accession>A0A3Q3BGU9</accession>
<feature type="compositionally biased region" description="Polar residues" evidence="1">
    <location>
        <begin position="589"/>
        <end position="608"/>
    </location>
</feature>
<feature type="region of interest" description="Disordered" evidence="1">
    <location>
        <begin position="1141"/>
        <end position="1394"/>
    </location>
</feature>
<feature type="compositionally biased region" description="Polar residues" evidence="1">
    <location>
        <begin position="1077"/>
        <end position="1088"/>
    </location>
</feature>
<feature type="compositionally biased region" description="Basic and acidic residues" evidence="1">
    <location>
        <begin position="692"/>
        <end position="706"/>
    </location>
</feature>
<feature type="region of interest" description="Disordered" evidence="1">
    <location>
        <begin position="1067"/>
        <end position="1111"/>
    </location>
</feature>
<feature type="compositionally biased region" description="Low complexity" evidence="1">
    <location>
        <begin position="867"/>
        <end position="879"/>
    </location>
</feature>
<dbReference type="Proteomes" id="UP000264800">
    <property type="component" value="Unplaced"/>
</dbReference>
<feature type="compositionally biased region" description="Polar residues" evidence="1">
    <location>
        <begin position="784"/>
        <end position="794"/>
    </location>
</feature>
<feature type="compositionally biased region" description="Basic residues" evidence="1">
    <location>
        <begin position="1181"/>
        <end position="1202"/>
    </location>
</feature>
<dbReference type="PANTHER" id="PTHR14931:SF2">
    <property type="entry name" value="LIGAND DEPENDENT NUCLEAR RECEPTOR COREPRESSOR"/>
    <property type="match status" value="1"/>
</dbReference>
<protein>
    <submittedName>
        <fullName evidence="2">Uncharacterized protein</fullName>
    </submittedName>
</protein>
<dbReference type="GeneTree" id="ENSGT00940000154965"/>
<feature type="region of interest" description="Disordered" evidence="1">
    <location>
        <begin position="862"/>
        <end position="890"/>
    </location>
</feature>
<feature type="compositionally biased region" description="Polar residues" evidence="1">
    <location>
        <begin position="657"/>
        <end position="685"/>
    </location>
</feature>
<feature type="compositionally biased region" description="Low complexity" evidence="1">
    <location>
        <begin position="1151"/>
        <end position="1160"/>
    </location>
</feature>
<organism evidence="2 3">
    <name type="scientific">Kryptolebias marmoratus</name>
    <name type="common">Mangrove killifish</name>
    <name type="synonym">Rivulus marmoratus</name>
    <dbReference type="NCBI Taxonomy" id="37003"/>
    <lineage>
        <taxon>Eukaryota</taxon>
        <taxon>Metazoa</taxon>
        <taxon>Chordata</taxon>
        <taxon>Craniata</taxon>
        <taxon>Vertebrata</taxon>
        <taxon>Euteleostomi</taxon>
        <taxon>Actinopterygii</taxon>
        <taxon>Neopterygii</taxon>
        <taxon>Teleostei</taxon>
        <taxon>Neoteleostei</taxon>
        <taxon>Acanthomorphata</taxon>
        <taxon>Ovalentaria</taxon>
        <taxon>Atherinomorphae</taxon>
        <taxon>Cyprinodontiformes</taxon>
        <taxon>Rivulidae</taxon>
        <taxon>Kryptolebias</taxon>
    </lineage>
</organism>
<evidence type="ECO:0000256" key="1">
    <source>
        <dbReference type="SAM" id="MobiDB-lite"/>
    </source>
</evidence>
<proteinExistence type="predicted"/>
<sequence length="1394" mass="153048">LLSTCFYIPQFANTNSSNRGETHGARLSTSVKRHSQTSLPHQTRQREVLGYPKDSPAKVFPVHMTIPSDSSRTARKTMKVSSEHGIRDSVCREMVDPDLGHCDIVFIDKPITECFKKQQRNLVPRRNARKSTRGHMYSDEIWELKTVRTLARRGNCPNPMPELITLVTPKQILAKPEACTETMNQQMPTEESDESVIPGAGDVVEVAASKVDMVVEMSQTDQSQTDQSQTDQSQTDQCQSKGQSGPASPINLPIENQETLADAFAEQEKTAELEMMAKSEESVAQSPHDERIKENEPEPQKVLDHSTEQTVSETEVEPVESDTIEEADPQLSPEKLPNSEADPQQINTSSSPVNHLEEEMEEDKEDNTHNVQHEELQSETQIQHDSVEVTEKLITTGSAEEPIVKRTKVETPEAVDSSTLEETKSNDNSDASTKTLDSPLNESPPSRRKKGTKGLLPESLKQTETVIVGYVNGKPVSASDRSLRQRGGSNPKSPSKTPVKSSQNVPNNAVPELANDLPVENKKLDNPSPETHMPLKLVETPPEIEQVAEPSLETSSIPESKSPSKAKKIHCQNNVENNSLSVLPDQPPDQAQNTSPKRPLRSASQKPSVTPALMPTSNLITSISSPNPSTLILPSAEQLPPFLLHFPLSVNTSSLKRASEPSVSEQPQQRSVSETVDSDTKNTQPAEAVFEDGQKNEVARGSETKQKLRSAKVVTDSSENEKQQLGEEQSVSLENLCPLKTELEMEPVSVRGKRSLRKNGDAFDVDLIPKKKVPSLEDGCAGGDSNNVSISNKPTRMPLRSETSKAEMPHQSVNQSPPADNKKLALRSQRLTAPSANAPTEMSKQNNVASPVRIMPERISKAQVRPNSVSVTSVSHNTNLPMVTPKHEPPKQTTNKFFETLMGEQSQHLITNLNTKYDKLLKGWVQMDKEGQPAAKYKNKSDRQAAIWKSKRRARKSKCSEHQKYSPVQMLFMKGFNLTSICRWFLESTETKSLVIVKKVNTRLPSETQLCFHSSATSSGPSQGMFPSLQAERLKKHLKKFAIASPVKSNPKSLKLIAKALEQEANAVKGKERAEVPSNTQTQKSTASAKACAQKRDSKKSSGKKNPASARILRKYSNIREKMQVQQTSVRLKGTSKMLKSKKIKTLAATKSSKSNLKPSLKGRKPAVPVSKQMKESAAKLQRRKILAGKKSTKRFVQKKAGKVQGSKAPKPCKKELPKRSSQRLGSPKISEQNSVDTSRSKGSSKKQNEADKSELDKCEVNKGNSAKIPTKESSQSVAAETKGCENAAELKQQSAEVKSPASPDQVLTRSQRRLEAAVPLNASPSPASKRATKATASQAASPKVVKGADEPKLTRSGALKRSQTSSLPRSVAKGATKRAQEPTETPAKRTRTK</sequence>
<feature type="compositionally biased region" description="Basic and acidic residues" evidence="1">
    <location>
        <begin position="1247"/>
        <end position="1261"/>
    </location>
</feature>
<feature type="region of interest" description="Disordered" evidence="1">
    <location>
        <begin position="217"/>
        <end position="252"/>
    </location>
</feature>
<feature type="compositionally biased region" description="Basic and acidic residues" evidence="1">
    <location>
        <begin position="277"/>
        <end position="307"/>
    </location>
</feature>
<keyword evidence="3" id="KW-1185">Reference proteome</keyword>
<dbReference type="OMA" id="TRGHMYS"/>
<dbReference type="Ensembl" id="ENSKMAT00000028996.1">
    <property type="protein sequence ID" value="ENSKMAP00000028636.1"/>
    <property type="gene ID" value="ENSKMAG00000021239.1"/>
</dbReference>
<feature type="compositionally biased region" description="Polar residues" evidence="1">
    <location>
        <begin position="428"/>
        <end position="444"/>
    </location>
</feature>
<evidence type="ECO:0000313" key="3">
    <source>
        <dbReference type="Proteomes" id="UP000264800"/>
    </source>
</evidence>
<dbReference type="Pfam" id="PF15090">
    <property type="entry name" value="DUF4553"/>
    <property type="match status" value="1"/>
</dbReference>